<name>A0A450RWK1_9GAMM</name>
<evidence type="ECO:0000313" key="1">
    <source>
        <dbReference type="EMBL" id="VFJ43503.1"/>
    </source>
</evidence>
<organism evidence="1">
    <name type="scientific">Candidatus Kentrum sp. FW</name>
    <dbReference type="NCBI Taxonomy" id="2126338"/>
    <lineage>
        <taxon>Bacteria</taxon>
        <taxon>Pseudomonadati</taxon>
        <taxon>Pseudomonadota</taxon>
        <taxon>Gammaproteobacteria</taxon>
        <taxon>Candidatus Kentrum</taxon>
    </lineage>
</organism>
<sequence length="104" mass="11777">MKPTFPPRKDFFHDGDRYKAEISREVIGKQQDTIQKKGLPRVLDLSGAVPSRQGSGYGSQGPSVVFFVIGLFRMDGWPVYRFIRAIDFFEGQAVIGVEEHLGFR</sequence>
<accession>A0A450RWK1</accession>
<proteinExistence type="predicted"/>
<gene>
    <name evidence="1" type="ORF">BECKFW1821A_GA0114235_100454</name>
</gene>
<dbReference type="AlphaFoldDB" id="A0A450RWK1"/>
<reference evidence="1" key="1">
    <citation type="submission" date="2019-02" db="EMBL/GenBank/DDBJ databases">
        <authorList>
            <person name="Gruber-Vodicka R. H."/>
            <person name="Seah K. B. B."/>
        </authorList>
    </citation>
    <scope>NUCLEOTIDE SEQUENCE</scope>
    <source>
        <strain evidence="1">BECK_BZ15</strain>
    </source>
</reference>
<protein>
    <submittedName>
        <fullName evidence="1">Uncharacterized protein</fullName>
    </submittedName>
</protein>
<dbReference type="EMBL" id="CAADEW010000004">
    <property type="protein sequence ID" value="VFJ43503.1"/>
    <property type="molecule type" value="Genomic_DNA"/>
</dbReference>